<keyword evidence="4" id="KW-1185">Reference proteome</keyword>
<gene>
    <name evidence="3" type="ORF">P4447_19020</name>
</gene>
<reference evidence="3 4" key="1">
    <citation type="submission" date="2023-03" db="EMBL/GenBank/DDBJ databases">
        <title>Bacillus Genome Sequencing.</title>
        <authorList>
            <person name="Dunlap C."/>
        </authorList>
    </citation>
    <scope>NUCLEOTIDE SEQUENCE [LARGE SCALE GENOMIC DNA]</scope>
    <source>
        <strain evidence="3 4">B-14544</strain>
    </source>
</reference>
<dbReference type="Proteomes" id="UP001330749">
    <property type="component" value="Unassembled WGS sequence"/>
</dbReference>
<sequence>MEPNHKKNYIMLMLGFVVAVLVIMYIFGLRSQLQEVKANQRNYEDQIQTLSSVQNTDALEVNRKFLEKFFTYQTTAERYEKIKPLMTDQGFKATHPSGTELPKSKQSVKSSMVGLKPFEYQSSKTEAEFFNEFKLTTEFNNVSNTETVIVKTSLIYVKEQGWKINDVEFVGQLTGR</sequence>
<dbReference type="RefSeq" id="WP_327969656.1">
    <property type="nucleotide sequence ID" value="NZ_JARMQG010000383.1"/>
</dbReference>
<evidence type="ECO:0000256" key="2">
    <source>
        <dbReference type="SAM" id="Phobius"/>
    </source>
</evidence>
<protein>
    <recommendedName>
        <fullName evidence="5">MerR family transcriptional regulator</fullName>
    </recommendedName>
</protein>
<feature type="coiled-coil region" evidence="1">
    <location>
        <begin position="26"/>
        <end position="53"/>
    </location>
</feature>
<proteinExistence type="predicted"/>
<keyword evidence="2" id="KW-0472">Membrane</keyword>
<evidence type="ECO:0000313" key="3">
    <source>
        <dbReference type="EMBL" id="MED3564512.1"/>
    </source>
</evidence>
<evidence type="ECO:0000256" key="1">
    <source>
        <dbReference type="SAM" id="Coils"/>
    </source>
</evidence>
<evidence type="ECO:0008006" key="5">
    <source>
        <dbReference type="Google" id="ProtNLM"/>
    </source>
</evidence>
<organism evidence="3 4">
    <name type="scientific">Bacillus xiapuensis</name>
    <dbReference type="NCBI Taxonomy" id="2014075"/>
    <lineage>
        <taxon>Bacteria</taxon>
        <taxon>Bacillati</taxon>
        <taxon>Bacillota</taxon>
        <taxon>Bacilli</taxon>
        <taxon>Bacillales</taxon>
        <taxon>Bacillaceae</taxon>
        <taxon>Bacillus</taxon>
    </lineage>
</organism>
<name>A0ABU6NE85_9BACI</name>
<keyword evidence="1" id="KW-0175">Coiled coil</keyword>
<keyword evidence="2" id="KW-0812">Transmembrane</keyword>
<evidence type="ECO:0000313" key="4">
    <source>
        <dbReference type="Proteomes" id="UP001330749"/>
    </source>
</evidence>
<accession>A0ABU6NE85</accession>
<keyword evidence="2" id="KW-1133">Transmembrane helix</keyword>
<comment type="caution">
    <text evidence="3">The sequence shown here is derived from an EMBL/GenBank/DDBJ whole genome shotgun (WGS) entry which is preliminary data.</text>
</comment>
<dbReference type="EMBL" id="JARMQG010000383">
    <property type="protein sequence ID" value="MED3564512.1"/>
    <property type="molecule type" value="Genomic_DNA"/>
</dbReference>
<feature type="transmembrane region" description="Helical" evidence="2">
    <location>
        <begin position="9"/>
        <end position="28"/>
    </location>
</feature>